<proteinExistence type="predicted"/>
<dbReference type="EMBL" id="CP020773">
    <property type="protein sequence ID" value="ARJ50025.1"/>
    <property type="molecule type" value="Genomic_DNA"/>
</dbReference>
<dbReference type="Proteomes" id="UP000242864">
    <property type="component" value="Chromosome"/>
</dbReference>
<dbReference type="KEGG" id="slz:B5P37_00975"/>
<feature type="compositionally biased region" description="Basic residues" evidence="1">
    <location>
        <begin position="200"/>
        <end position="211"/>
    </location>
</feature>
<dbReference type="EMBL" id="CP020773">
    <property type="protein sequence ID" value="ARJ51944.1"/>
    <property type="molecule type" value="Genomic_DNA"/>
</dbReference>
<dbReference type="KEGG" id="slz:B5P37_11770"/>
<feature type="transmembrane region" description="Helical" evidence="2">
    <location>
        <begin position="30"/>
        <end position="48"/>
    </location>
</feature>
<dbReference type="AlphaFoldDB" id="A0AAC9WIJ6"/>
<keyword evidence="2" id="KW-1133">Transmembrane helix</keyword>
<feature type="compositionally biased region" description="Basic and acidic residues" evidence="1">
    <location>
        <begin position="134"/>
        <end position="158"/>
    </location>
</feature>
<gene>
    <name evidence="3" type="ORF">B5P37_00975</name>
    <name evidence="4" type="ORF">B5P37_11770</name>
</gene>
<evidence type="ECO:0000256" key="1">
    <source>
        <dbReference type="SAM" id="MobiDB-lite"/>
    </source>
</evidence>
<keyword evidence="2" id="KW-0812">Transmembrane</keyword>
<accession>A0AAC9WIJ6</accession>
<evidence type="ECO:0000313" key="4">
    <source>
        <dbReference type="EMBL" id="ARJ51944.1"/>
    </source>
</evidence>
<evidence type="ECO:0008006" key="6">
    <source>
        <dbReference type="Google" id="ProtNLM"/>
    </source>
</evidence>
<reference evidence="3 5" key="1">
    <citation type="submission" date="2017-04" db="EMBL/GenBank/DDBJ databases">
        <authorList>
            <person name="Veseli I.A."/>
            <person name="Tang C."/>
            <person name="Pombert J.-F."/>
        </authorList>
    </citation>
    <scope>NUCLEOTIDE SEQUENCE [LARGE SCALE GENOMIC DNA]</scope>
    <source>
        <strain evidence="3 5">ATCC 700373</strain>
    </source>
</reference>
<feature type="compositionally biased region" description="Basic and acidic residues" evidence="1">
    <location>
        <begin position="182"/>
        <end position="199"/>
    </location>
</feature>
<dbReference type="RefSeq" id="WP_085236241.1">
    <property type="nucleotide sequence ID" value="NZ_CP020773.1"/>
</dbReference>
<evidence type="ECO:0000256" key="2">
    <source>
        <dbReference type="SAM" id="Phobius"/>
    </source>
</evidence>
<evidence type="ECO:0000313" key="3">
    <source>
        <dbReference type="EMBL" id="ARJ50025.1"/>
    </source>
</evidence>
<organism evidence="3 5">
    <name type="scientific">Staphylococcus lutrae</name>
    <dbReference type="NCBI Taxonomy" id="155085"/>
    <lineage>
        <taxon>Bacteria</taxon>
        <taxon>Bacillati</taxon>
        <taxon>Bacillota</taxon>
        <taxon>Bacilli</taxon>
        <taxon>Bacillales</taxon>
        <taxon>Staphylococcaceae</taxon>
        <taxon>Staphylococcus</taxon>
    </lineage>
</organism>
<evidence type="ECO:0000313" key="5">
    <source>
        <dbReference type="Proteomes" id="UP000242864"/>
    </source>
</evidence>
<keyword evidence="5" id="KW-1185">Reference proteome</keyword>
<protein>
    <recommendedName>
        <fullName evidence="6">YtxH domain-containing protein</fullName>
    </recommendedName>
</protein>
<name>A0AAC9WIJ6_9STAP</name>
<keyword evidence="2" id="KW-0472">Membrane</keyword>
<sequence>MEKYNRDLYTKGLESYEVPQYEPGYKPLDFVFGFVAGAILGSALGFILKPNIAQSKRTKNQFYGREHAQKLREDAIRKAEALKSEARRIKDETAQASPVDEGTVSEHAAQLRAIRSEVDSDRLQAPSVPNQASKNDEIKQEPSEKQKEANHIDTEQQGHRQAVFENGVITHDIESQQQTAQKKTETTTVDKQKSEDVKKLNKKVGKHTFND</sequence>
<feature type="region of interest" description="Disordered" evidence="1">
    <location>
        <begin position="87"/>
        <end position="211"/>
    </location>
</feature>